<protein>
    <submittedName>
        <fullName evidence="2">Uncharacterized protein</fullName>
    </submittedName>
</protein>
<feature type="region of interest" description="Disordered" evidence="1">
    <location>
        <begin position="1"/>
        <end position="55"/>
    </location>
</feature>
<dbReference type="GeneID" id="37218738"/>
<dbReference type="VEuPathDB" id="FungiDB:BO80DRAFT_16323"/>
<feature type="compositionally biased region" description="Basic and acidic residues" evidence="1">
    <location>
        <begin position="1"/>
        <end position="20"/>
    </location>
</feature>
<dbReference type="RefSeq" id="XP_025577602.1">
    <property type="nucleotide sequence ID" value="XM_025713873.1"/>
</dbReference>
<gene>
    <name evidence="2" type="ORF">BO80DRAFT_16323</name>
</gene>
<dbReference type="OrthoDB" id="4476768at2759"/>
<dbReference type="EMBL" id="KZ824428">
    <property type="protein sequence ID" value="RAL03275.1"/>
    <property type="molecule type" value="Genomic_DNA"/>
</dbReference>
<keyword evidence="3" id="KW-1185">Reference proteome</keyword>
<evidence type="ECO:0000313" key="3">
    <source>
        <dbReference type="Proteomes" id="UP000249402"/>
    </source>
</evidence>
<reference evidence="2 3" key="1">
    <citation type="submission" date="2018-02" db="EMBL/GenBank/DDBJ databases">
        <title>The genomes of Aspergillus section Nigri reveals drivers in fungal speciation.</title>
        <authorList>
            <consortium name="DOE Joint Genome Institute"/>
            <person name="Vesth T.C."/>
            <person name="Nybo J."/>
            <person name="Theobald S."/>
            <person name="Brandl J."/>
            <person name="Frisvad J.C."/>
            <person name="Nielsen K.F."/>
            <person name="Lyhne E.K."/>
            <person name="Kogle M.E."/>
            <person name="Kuo A."/>
            <person name="Riley R."/>
            <person name="Clum A."/>
            <person name="Nolan M."/>
            <person name="Lipzen A."/>
            <person name="Salamov A."/>
            <person name="Henrissat B."/>
            <person name="Wiebenga A."/>
            <person name="De vries R.P."/>
            <person name="Grigoriev I.V."/>
            <person name="Mortensen U.H."/>
            <person name="Andersen M.R."/>
            <person name="Baker S.E."/>
        </authorList>
    </citation>
    <scope>NUCLEOTIDE SEQUENCE [LARGE SCALE GENOMIC DNA]</scope>
    <source>
        <strain evidence="2 3">CBS 121593</strain>
    </source>
</reference>
<organism evidence="2 3">
    <name type="scientific">Aspergillus ibericus CBS 121593</name>
    <dbReference type="NCBI Taxonomy" id="1448316"/>
    <lineage>
        <taxon>Eukaryota</taxon>
        <taxon>Fungi</taxon>
        <taxon>Dikarya</taxon>
        <taxon>Ascomycota</taxon>
        <taxon>Pezizomycotina</taxon>
        <taxon>Eurotiomycetes</taxon>
        <taxon>Eurotiomycetidae</taxon>
        <taxon>Eurotiales</taxon>
        <taxon>Aspergillaceae</taxon>
        <taxon>Aspergillus</taxon>
        <taxon>Aspergillus subgen. Circumdati</taxon>
    </lineage>
</organism>
<evidence type="ECO:0000313" key="2">
    <source>
        <dbReference type="EMBL" id="RAL03275.1"/>
    </source>
</evidence>
<proteinExistence type="predicted"/>
<dbReference type="AlphaFoldDB" id="A0A395H810"/>
<dbReference type="Proteomes" id="UP000249402">
    <property type="component" value="Unassembled WGS sequence"/>
</dbReference>
<sequence>MPHTKTDIGIRYPQDEEQSRRLRNTTQDQRTSQRLQDASHSAGVRSQAADLTSNWGPEEWFETTVDENGNPVADQWSFTDGARMKKGVSGQNEADAFEAANNTFD</sequence>
<name>A0A395H810_9EURO</name>
<accession>A0A395H810</accession>
<feature type="compositionally biased region" description="Polar residues" evidence="1">
    <location>
        <begin position="24"/>
        <end position="39"/>
    </location>
</feature>
<evidence type="ECO:0000256" key="1">
    <source>
        <dbReference type="SAM" id="MobiDB-lite"/>
    </source>
</evidence>